<dbReference type="Proteomes" id="UP000078343">
    <property type="component" value="Unassembled WGS sequence"/>
</dbReference>
<protein>
    <recommendedName>
        <fullName evidence="2">VWFA domain-containing protein</fullName>
    </recommendedName>
</protein>
<evidence type="ECO:0000313" key="3">
    <source>
        <dbReference type="EMBL" id="OAP62381.1"/>
    </source>
</evidence>
<dbReference type="EMBL" id="LVYI01000003">
    <property type="protein sequence ID" value="OAP62381.1"/>
    <property type="molecule type" value="Genomic_DNA"/>
</dbReference>
<feature type="region of interest" description="Disordered" evidence="1">
    <location>
        <begin position="78"/>
        <end position="128"/>
    </location>
</feature>
<dbReference type="PANTHER" id="PTHR34706">
    <property type="entry name" value="SLR1338 PROTEIN"/>
    <property type="match status" value="1"/>
</dbReference>
<dbReference type="Gene3D" id="3.40.50.410">
    <property type="entry name" value="von Willebrand factor, type A domain"/>
    <property type="match status" value="1"/>
</dbReference>
<sequence>MVIHASQVAEKFTQSLISILGEPNVRNLIESHVNRSMDSIDDINPDSLDKHIGALSERSALEMIQKFPNLLQERIQSPRESKLDESGRPGSNPTHGQPFSGNGTGFFNGGSPDWGLETKPSFEGSQASTLVHEPEPYQAHYSPGDEPKRGIRFPNSPFIPERAPPTQSRRGVELSNSPFIPGGPTYTQSHRGVGSFNAPFIPETSPPSQPNRDVKFSNAPLIPERPPPTQTHRGVGASHLPSIPERKPPAQPNRDILPFTSGGPPPAKGKLDPISELGEQNQGSNRNKASQMAGYGSTTVDSATSYLGGLDGKPKEPPRNFPTAYSNHGPPLSIPIRPSTTARESYNGAPSLEIKNPTTHPTTHPITRDESPLDRKHISQFEERPLTPDSGTTESEYVEQPLTPLSDNSEQIYAEVTSSPQKSQEYLSQTIENTGLSGFYDKDHPRVQTVAINAAARAARISSTYELTPKTTLGVIKLALYNFVILCDDSGSMKQENRIPALKTTLMRVVEIATLLEETGISIRFLNYSRDSRLDDLRRPEDIVQKVASVRWKGITKLGNMLQEKIIQPMIIDKVKRRTFETPLIVVIITDGEPYGEHRETLRDKIRQCKQDLSGTDFGDGSVVFIISRVGSSPESLGFIRELENSPGLEEMVYCSPDRLDEQMAILQPAAGNTKYTKYVSSVTFPLFQL</sequence>
<dbReference type="GeneID" id="30008753"/>
<reference evidence="3 4" key="1">
    <citation type="submission" date="2016-04" db="EMBL/GenBank/DDBJ databases">
        <title>Draft genome of Fonsecaea erecta CBS 125763.</title>
        <authorList>
            <person name="Weiss V.A."/>
            <person name="Vicente V.A."/>
            <person name="Raittz R.T."/>
            <person name="Moreno L.F."/>
            <person name="De Souza E.M."/>
            <person name="Pedrosa F.O."/>
            <person name="Steffens M.B."/>
            <person name="Faoro H."/>
            <person name="Tadra-Sfeir M.Z."/>
            <person name="Najafzadeh M.J."/>
            <person name="Felipe M.S."/>
            <person name="Teixeira M."/>
            <person name="Sun J."/>
            <person name="Xi L."/>
            <person name="Gomes R."/>
            <person name="De Azevedo C.M."/>
            <person name="Salgado C.G."/>
            <person name="Da Silva M.B."/>
            <person name="Nascimento M.F."/>
            <person name="Queiroz-Telles F."/>
            <person name="Attili D.S."/>
            <person name="Gorbushina A."/>
        </authorList>
    </citation>
    <scope>NUCLEOTIDE SEQUENCE [LARGE SCALE GENOMIC DNA]</scope>
    <source>
        <strain evidence="3 4">CBS 125763</strain>
    </source>
</reference>
<dbReference type="InterPro" id="IPR002035">
    <property type="entry name" value="VWF_A"/>
</dbReference>
<proteinExistence type="predicted"/>
<feature type="compositionally biased region" description="Polar residues" evidence="1">
    <location>
        <begin position="165"/>
        <end position="178"/>
    </location>
</feature>
<dbReference type="OrthoDB" id="2142040at2759"/>
<dbReference type="SUPFAM" id="SSF53300">
    <property type="entry name" value="vWA-like"/>
    <property type="match status" value="1"/>
</dbReference>
<dbReference type="Pfam" id="PF00092">
    <property type="entry name" value="VWA"/>
    <property type="match status" value="1"/>
</dbReference>
<feature type="compositionally biased region" description="Polar residues" evidence="1">
    <location>
        <begin position="278"/>
        <end position="305"/>
    </location>
</feature>
<dbReference type="RefSeq" id="XP_018695748.1">
    <property type="nucleotide sequence ID" value="XM_018836098.1"/>
</dbReference>
<comment type="caution">
    <text evidence="3">The sequence shown here is derived from an EMBL/GenBank/DDBJ whole genome shotgun (WGS) entry which is preliminary data.</text>
</comment>
<dbReference type="AlphaFoldDB" id="A0A178ZSG5"/>
<dbReference type="PROSITE" id="PS50234">
    <property type="entry name" value="VWFA"/>
    <property type="match status" value="1"/>
</dbReference>
<dbReference type="STRING" id="1367422.A0A178ZSG5"/>
<dbReference type="CDD" id="cd00198">
    <property type="entry name" value="vWFA"/>
    <property type="match status" value="1"/>
</dbReference>
<organism evidence="3 4">
    <name type="scientific">Fonsecaea erecta</name>
    <dbReference type="NCBI Taxonomy" id="1367422"/>
    <lineage>
        <taxon>Eukaryota</taxon>
        <taxon>Fungi</taxon>
        <taxon>Dikarya</taxon>
        <taxon>Ascomycota</taxon>
        <taxon>Pezizomycotina</taxon>
        <taxon>Eurotiomycetes</taxon>
        <taxon>Chaetothyriomycetidae</taxon>
        <taxon>Chaetothyriales</taxon>
        <taxon>Herpotrichiellaceae</taxon>
        <taxon>Fonsecaea</taxon>
    </lineage>
</organism>
<feature type="compositionally biased region" description="Basic and acidic residues" evidence="1">
    <location>
        <begin position="78"/>
        <end position="87"/>
    </location>
</feature>
<accession>A0A178ZSG5</accession>
<name>A0A178ZSG5_9EURO</name>
<evidence type="ECO:0000259" key="2">
    <source>
        <dbReference type="PROSITE" id="PS50234"/>
    </source>
</evidence>
<evidence type="ECO:0000256" key="1">
    <source>
        <dbReference type="SAM" id="MobiDB-lite"/>
    </source>
</evidence>
<dbReference type="InterPro" id="IPR036465">
    <property type="entry name" value="vWFA_dom_sf"/>
</dbReference>
<dbReference type="PANTHER" id="PTHR34706:SF3">
    <property type="entry name" value="ANKYRIN REPEAT PROTEIN (AFU_ORTHOLOGUE AFUA_7G06200)"/>
    <property type="match status" value="1"/>
</dbReference>
<keyword evidence="4" id="KW-1185">Reference proteome</keyword>
<feature type="compositionally biased region" description="Basic and acidic residues" evidence="1">
    <location>
        <begin position="366"/>
        <end position="386"/>
    </location>
</feature>
<gene>
    <name evidence="3" type="ORF">AYL99_04584</name>
</gene>
<feature type="domain" description="VWFA" evidence="2">
    <location>
        <begin position="482"/>
        <end position="683"/>
    </location>
</feature>
<feature type="region of interest" description="Disordered" evidence="1">
    <location>
        <begin position="161"/>
        <end position="409"/>
    </location>
</feature>
<evidence type="ECO:0000313" key="4">
    <source>
        <dbReference type="Proteomes" id="UP000078343"/>
    </source>
</evidence>